<evidence type="ECO:0000256" key="3">
    <source>
        <dbReference type="RuleBase" id="RU004328"/>
    </source>
</evidence>
<proteinExistence type="inferred from homology"/>
<dbReference type="AlphaFoldDB" id="A0A9D5HDQ8"/>
<name>A0A9D5HDQ8_9LILI</name>
<evidence type="ECO:0000256" key="2">
    <source>
        <dbReference type="ARBA" id="ARBA00023157"/>
    </source>
</evidence>
<dbReference type="Pfam" id="PF00445">
    <property type="entry name" value="Ribonuclease_T2"/>
    <property type="match status" value="1"/>
</dbReference>
<reference evidence="5" key="2">
    <citation type="journal article" date="2022" name="Hortic Res">
        <title>The genome of Dioscorea zingiberensis sheds light on the biosynthesis, origin and evolution of the medicinally important diosgenin saponins.</title>
        <authorList>
            <person name="Li Y."/>
            <person name="Tan C."/>
            <person name="Li Z."/>
            <person name="Guo J."/>
            <person name="Li S."/>
            <person name="Chen X."/>
            <person name="Wang C."/>
            <person name="Dai X."/>
            <person name="Yang H."/>
            <person name="Song W."/>
            <person name="Hou L."/>
            <person name="Xu J."/>
            <person name="Tong Z."/>
            <person name="Xu A."/>
            <person name="Yuan X."/>
            <person name="Wang W."/>
            <person name="Yang Q."/>
            <person name="Chen L."/>
            <person name="Sun Z."/>
            <person name="Wang K."/>
            <person name="Pan B."/>
            <person name="Chen J."/>
            <person name="Bao Y."/>
            <person name="Liu F."/>
            <person name="Qi X."/>
            <person name="Gang D.R."/>
            <person name="Wen J."/>
            <person name="Li J."/>
        </authorList>
    </citation>
    <scope>NUCLEOTIDE SEQUENCE</scope>
    <source>
        <strain evidence="5">Dzin_1.0</strain>
    </source>
</reference>
<feature type="signal peptide" evidence="4">
    <location>
        <begin position="1"/>
        <end position="33"/>
    </location>
</feature>
<organism evidence="5 6">
    <name type="scientific">Dioscorea zingiberensis</name>
    <dbReference type="NCBI Taxonomy" id="325984"/>
    <lineage>
        <taxon>Eukaryota</taxon>
        <taxon>Viridiplantae</taxon>
        <taxon>Streptophyta</taxon>
        <taxon>Embryophyta</taxon>
        <taxon>Tracheophyta</taxon>
        <taxon>Spermatophyta</taxon>
        <taxon>Magnoliopsida</taxon>
        <taxon>Liliopsida</taxon>
        <taxon>Dioscoreales</taxon>
        <taxon>Dioscoreaceae</taxon>
        <taxon>Dioscorea</taxon>
    </lineage>
</organism>
<dbReference type="EMBL" id="JAGGNH010000005">
    <property type="protein sequence ID" value="KAJ0972799.1"/>
    <property type="molecule type" value="Genomic_DNA"/>
</dbReference>
<dbReference type="CDD" id="cd01061">
    <property type="entry name" value="RNase_T2_euk"/>
    <property type="match status" value="1"/>
</dbReference>
<dbReference type="InterPro" id="IPR036430">
    <property type="entry name" value="RNase_T2-like_sf"/>
</dbReference>
<keyword evidence="4" id="KW-0732">Signal</keyword>
<keyword evidence="6" id="KW-1185">Reference proteome</keyword>
<dbReference type="InterPro" id="IPR033697">
    <property type="entry name" value="Ribonuclease_T2_eukaryotic"/>
</dbReference>
<evidence type="ECO:0000313" key="5">
    <source>
        <dbReference type="EMBL" id="KAJ0972799.1"/>
    </source>
</evidence>
<reference evidence="5" key="1">
    <citation type="submission" date="2021-03" db="EMBL/GenBank/DDBJ databases">
        <authorList>
            <person name="Li Z."/>
            <person name="Yang C."/>
        </authorList>
    </citation>
    <scope>NUCLEOTIDE SEQUENCE</scope>
    <source>
        <strain evidence="5">Dzin_1.0</strain>
        <tissue evidence="5">Leaf</tissue>
    </source>
</reference>
<comment type="similarity">
    <text evidence="1 3">Belongs to the RNase T2 family.</text>
</comment>
<evidence type="ECO:0000256" key="4">
    <source>
        <dbReference type="SAM" id="SignalP"/>
    </source>
</evidence>
<sequence>MSFDHKKRRMESSCVPMALLFLLGMLLSSPSLARPDHDFYFLVLLWPGTYCSQSKCCRPTTGNPADDFLIRGLWPVDAATESVLTRCSKEPFIKKELEGLEDELALHWSNLKCPSNNGMAAWRSTWKTYGTCSNKTETNYFEDALDLRNEVDVLNALEKQGIIPNGIPYPYTSIVGAIEKKIGVKPMIRCNSKDELYEVYICVDKHANFPIECPFDMHFTCNPSIFFPVFDANKLKSEDLIKMPISVE</sequence>
<dbReference type="InterPro" id="IPR001568">
    <property type="entry name" value="RNase_T2-like"/>
</dbReference>
<protein>
    <submittedName>
        <fullName evidence="5">Uncharacterized protein</fullName>
    </submittedName>
</protein>
<dbReference type="SUPFAM" id="SSF55895">
    <property type="entry name" value="Ribonuclease Rh-like"/>
    <property type="match status" value="1"/>
</dbReference>
<evidence type="ECO:0000256" key="1">
    <source>
        <dbReference type="ARBA" id="ARBA00007469"/>
    </source>
</evidence>
<keyword evidence="2" id="KW-1015">Disulfide bond</keyword>
<dbReference type="OrthoDB" id="435754at2759"/>
<gene>
    <name evidence="5" type="ORF">J5N97_020758</name>
</gene>
<dbReference type="GO" id="GO:0006401">
    <property type="term" value="P:RNA catabolic process"/>
    <property type="evidence" value="ECO:0007669"/>
    <property type="project" value="TreeGrafter"/>
</dbReference>
<evidence type="ECO:0000313" key="6">
    <source>
        <dbReference type="Proteomes" id="UP001085076"/>
    </source>
</evidence>
<dbReference type="Proteomes" id="UP001085076">
    <property type="component" value="Miscellaneous, Linkage group lg05"/>
</dbReference>
<dbReference type="PANTHER" id="PTHR11240">
    <property type="entry name" value="RIBONUCLEASE T2"/>
    <property type="match status" value="1"/>
</dbReference>
<accession>A0A9D5HDQ8</accession>
<dbReference type="GO" id="GO:0005576">
    <property type="term" value="C:extracellular region"/>
    <property type="evidence" value="ECO:0007669"/>
    <property type="project" value="TreeGrafter"/>
</dbReference>
<dbReference type="PANTHER" id="PTHR11240:SF57">
    <property type="entry name" value="OS09G0538000 PROTEIN"/>
    <property type="match status" value="1"/>
</dbReference>
<dbReference type="GO" id="GO:0003723">
    <property type="term" value="F:RNA binding"/>
    <property type="evidence" value="ECO:0007669"/>
    <property type="project" value="InterPro"/>
</dbReference>
<dbReference type="GO" id="GO:0033897">
    <property type="term" value="F:ribonuclease T2 activity"/>
    <property type="evidence" value="ECO:0007669"/>
    <property type="project" value="InterPro"/>
</dbReference>
<dbReference type="Gene3D" id="3.90.730.10">
    <property type="entry name" value="Ribonuclease T2-like"/>
    <property type="match status" value="1"/>
</dbReference>
<feature type="chain" id="PRO_5038911238" evidence="4">
    <location>
        <begin position="34"/>
        <end position="248"/>
    </location>
</feature>
<comment type="caution">
    <text evidence="5">The sequence shown here is derived from an EMBL/GenBank/DDBJ whole genome shotgun (WGS) entry which is preliminary data.</text>
</comment>